<dbReference type="RefSeq" id="WP_419151743.1">
    <property type="nucleotide sequence ID" value="NZ_JAUSTR010000003.1"/>
</dbReference>
<accession>A0ABT9VNG1</accession>
<proteinExistence type="predicted"/>
<name>A0ABT9VNG1_9BACI</name>
<gene>
    <name evidence="1" type="ORF">J2S06_001331</name>
</gene>
<protein>
    <submittedName>
        <fullName evidence="1">Uncharacterized protein</fullName>
    </submittedName>
</protein>
<keyword evidence="2" id="KW-1185">Reference proteome</keyword>
<sequence length="89" mass="10533">MKNRTLFLIYLYTTVDNPLFYLKMQNRMAEHKLFFHIPRQETPAGKFIWPLVFLVREGHAYSMPSRQANRLPTPAEKLEIEPSQLVIIS</sequence>
<organism evidence="1 2">
    <name type="scientific">Aeribacillus alveayuensis</name>
    <dbReference type="NCBI Taxonomy" id="279215"/>
    <lineage>
        <taxon>Bacteria</taxon>
        <taxon>Bacillati</taxon>
        <taxon>Bacillota</taxon>
        <taxon>Bacilli</taxon>
        <taxon>Bacillales</taxon>
        <taxon>Bacillaceae</taxon>
        <taxon>Aeribacillus</taxon>
    </lineage>
</organism>
<dbReference type="Proteomes" id="UP001225646">
    <property type="component" value="Unassembled WGS sequence"/>
</dbReference>
<dbReference type="EMBL" id="JAUSTR010000003">
    <property type="protein sequence ID" value="MDQ0162255.1"/>
    <property type="molecule type" value="Genomic_DNA"/>
</dbReference>
<comment type="caution">
    <text evidence="1">The sequence shown here is derived from an EMBL/GenBank/DDBJ whole genome shotgun (WGS) entry which is preliminary data.</text>
</comment>
<evidence type="ECO:0000313" key="2">
    <source>
        <dbReference type="Proteomes" id="UP001225646"/>
    </source>
</evidence>
<evidence type="ECO:0000313" key="1">
    <source>
        <dbReference type="EMBL" id="MDQ0162255.1"/>
    </source>
</evidence>
<reference evidence="1 2" key="1">
    <citation type="submission" date="2023-07" db="EMBL/GenBank/DDBJ databases">
        <title>Genomic Encyclopedia of Type Strains, Phase IV (KMG-IV): sequencing the most valuable type-strain genomes for metagenomic binning, comparative biology and taxonomic classification.</title>
        <authorList>
            <person name="Goeker M."/>
        </authorList>
    </citation>
    <scope>NUCLEOTIDE SEQUENCE [LARGE SCALE GENOMIC DNA]</scope>
    <source>
        <strain evidence="1 2">DSM 19092</strain>
    </source>
</reference>